<dbReference type="Pfam" id="PF17772">
    <property type="entry name" value="zf-MYST"/>
    <property type="match status" value="1"/>
</dbReference>
<reference evidence="11" key="2">
    <citation type="submission" date="2013-10" db="EMBL/GenBank/DDBJ databases">
        <authorList>
            <person name="Aslett M."/>
        </authorList>
    </citation>
    <scope>NUCLEOTIDE SEQUENCE [LARGE SCALE GENOMIC DNA]</scope>
    <source>
        <strain evidence="11">Houghton</strain>
    </source>
</reference>
<dbReference type="PANTHER" id="PTHR10615">
    <property type="entry name" value="HISTONE ACETYLTRANSFERASE"/>
    <property type="match status" value="1"/>
</dbReference>
<keyword evidence="6" id="KW-0156">Chromatin regulator</keyword>
<proteinExistence type="inferred from homology"/>
<protein>
    <recommendedName>
        <fullName evidence="8">Histone acetyltransferase</fullName>
        <ecNumber evidence="8">2.3.1.48</ecNumber>
    </recommendedName>
</protein>
<comment type="similarity">
    <text evidence="8">Belongs to the MYST (SAS/MOZ) family.</text>
</comment>
<name>U6L312_EIMTE</name>
<keyword evidence="2 11" id="KW-0808">Transferase</keyword>
<gene>
    <name evidence="11" type="ORF">ETH_00030635</name>
</gene>
<evidence type="ECO:0000256" key="8">
    <source>
        <dbReference type="RuleBase" id="RU361211"/>
    </source>
</evidence>
<dbReference type="Gene3D" id="2.30.30.140">
    <property type="match status" value="1"/>
</dbReference>
<dbReference type="GeneID" id="25255206"/>
<keyword evidence="12" id="KW-1185">Reference proteome</keyword>
<sequence>MQQLQRQMSSGSNSSNSSNTSEGAMEPPEQPHGGGMLAPSSVEAAAPAVASDPVVAGERLQQMAEGSASPTGHSNNSSSNSSSANNPVSSLRGTGTHRGSSKLQQHQQQHQQARGMPCGGKKARCLSINQWVAALFKPTGKHRLAKILSVRTHGETGSHLPDEVLQPGLARLQKGGTNKSGSSSKSSASSKCPISKAAVVVASSAACDSASNSSSGEVASTTAAAATGNPGAYEYYVHYRLTNRRLDCWLPFSDLLPVNASGHILPPTDFQRPETRFRSVSAYPADTAVDGPTELGGPEPVAVSDVTRTDEHMPKRVKLTHGEAGATDCVPKHASNALGTAAGAITTGVAAGIGTPTTRHDEAESAAAAAAWKQLEVDGNVEAEELKALLFDPSLIFSDHDDEEHEGMDSATLAAHEEATRVKTVNKIYFGGQEIDTWYFSPYPAEAQATDLHICEFCLSFFLKASELQTHALRCTARHPPGNEIYRDGHLSMFEVDGKAARVYSENLCFLAKLFLDHKTLQFDVEPFLFYVLTEVDAGGAHLIGYFSKELVRATAIRPEDIQRTLEEIGVLRYLQGHHVLLLHPDLIRARLQ</sequence>
<evidence type="ECO:0000256" key="6">
    <source>
        <dbReference type="ARBA" id="ARBA00022853"/>
    </source>
</evidence>
<evidence type="ECO:0000256" key="3">
    <source>
        <dbReference type="ARBA" id="ARBA00022723"/>
    </source>
</evidence>
<evidence type="ECO:0000256" key="9">
    <source>
        <dbReference type="SAM" id="MobiDB-lite"/>
    </source>
</evidence>
<dbReference type="GO" id="GO:0000785">
    <property type="term" value="C:chromatin"/>
    <property type="evidence" value="ECO:0007669"/>
    <property type="project" value="TreeGrafter"/>
</dbReference>
<evidence type="ECO:0000313" key="12">
    <source>
        <dbReference type="Proteomes" id="UP000030747"/>
    </source>
</evidence>
<dbReference type="GO" id="GO:0008270">
    <property type="term" value="F:zinc ion binding"/>
    <property type="evidence" value="ECO:0007669"/>
    <property type="project" value="UniProtKB-KW"/>
</dbReference>
<dbReference type="EMBL" id="HG675885">
    <property type="protein sequence ID" value="CDJ43583.1"/>
    <property type="molecule type" value="Genomic_DNA"/>
</dbReference>
<dbReference type="PANTHER" id="PTHR10615:SF161">
    <property type="entry name" value="HISTONE ACETYLTRANSFERASE KAT7"/>
    <property type="match status" value="1"/>
</dbReference>
<accession>U6L312</accession>
<feature type="compositionally biased region" description="Low complexity" evidence="9">
    <location>
        <begin position="38"/>
        <end position="56"/>
    </location>
</feature>
<comment type="subcellular location">
    <subcellularLocation>
        <location evidence="1 8">Nucleus</location>
    </subcellularLocation>
</comment>
<dbReference type="InterPro" id="IPR002717">
    <property type="entry name" value="HAT_MYST-type"/>
</dbReference>
<feature type="compositionally biased region" description="Polar residues" evidence="9">
    <location>
        <begin position="91"/>
        <end position="103"/>
    </location>
</feature>
<dbReference type="VEuPathDB" id="ToxoDB:ETH2_0500900"/>
<dbReference type="EC" id="2.3.1.48" evidence="8"/>
<dbReference type="Gene3D" id="3.40.630.30">
    <property type="match status" value="1"/>
</dbReference>
<evidence type="ECO:0000256" key="1">
    <source>
        <dbReference type="ARBA" id="ARBA00004123"/>
    </source>
</evidence>
<dbReference type="Proteomes" id="UP000030747">
    <property type="component" value="Unassembled WGS sequence"/>
</dbReference>
<dbReference type="InterPro" id="IPR025995">
    <property type="entry name" value="Tudor-knot"/>
</dbReference>
<dbReference type="InterPro" id="IPR016181">
    <property type="entry name" value="Acyl_CoA_acyltransferase"/>
</dbReference>
<dbReference type="RefSeq" id="XP_013234333.1">
    <property type="nucleotide sequence ID" value="XM_013378879.1"/>
</dbReference>
<dbReference type="VEuPathDB" id="ToxoDB:ETH_00030635"/>
<evidence type="ECO:0000256" key="5">
    <source>
        <dbReference type="ARBA" id="ARBA00022833"/>
    </source>
</evidence>
<evidence type="ECO:0000259" key="10">
    <source>
        <dbReference type="PROSITE" id="PS51726"/>
    </source>
</evidence>
<comment type="catalytic activity">
    <reaction evidence="8">
        <text>L-lysyl-[protein] + acetyl-CoA = N(6)-acetyl-L-lysyl-[protein] + CoA + H(+)</text>
        <dbReference type="Rhea" id="RHEA:45948"/>
        <dbReference type="Rhea" id="RHEA-COMP:9752"/>
        <dbReference type="Rhea" id="RHEA-COMP:10731"/>
        <dbReference type="ChEBI" id="CHEBI:15378"/>
        <dbReference type="ChEBI" id="CHEBI:29969"/>
        <dbReference type="ChEBI" id="CHEBI:57287"/>
        <dbReference type="ChEBI" id="CHEBI:57288"/>
        <dbReference type="ChEBI" id="CHEBI:61930"/>
        <dbReference type="EC" id="2.3.1.48"/>
    </reaction>
</comment>
<keyword evidence="4" id="KW-0863">Zinc-finger</keyword>
<feature type="region of interest" description="Disordered" evidence="9">
    <location>
        <begin position="1"/>
        <end position="120"/>
    </location>
</feature>
<evidence type="ECO:0000313" key="11">
    <source>
        <dbReference type="EMBL" id="CDJ43583.1"/>
    </source>
</evidence>
<dbReference type="SUPFAM" id="SSF55729">
    <property type="entry name" value="Acyl-CoA N-acyltransferases (Nat)"/>
    <property type="match status" value="1"/>
</dbReference>
<feature type="domain" description="MYST-type HAT" evidence="10">
    <location>
        <begin position="420"/>
        <end position="593"/>
    </location>
</feature>
<dbReference type="InterPro" id="IPR040706">
    <property type="entry name" value="Zf-MYST"/>
</dbReference>
<evidence type="ECO:0000256" key="2">
    <source>
        <dbReference type="ARBA" id="ARBA00022679"/>
    </source>
</evidence>
<keyword evidence="7 8" id="KW-0539">Nucleus</keyword>
<feature type="compositionally biased region" description="Low complexity" evidence="9">
    <location>
        <begin position="9"/>
        <end position="21"/>
    </location>
</feature>
<dbReference type="InterPro" id="IPR016197">
    <property type="entry name" value="Chromo-like_dom_sf"/>
</dbReference>
<evidence type="ECO:0000256" key="7">
    <source>
        <dbReference type="ARBA" id="ARBA00023242"/>
    </source>
</evidence>
<dbReference type="Pfam" id="PF11717">
    <property type="entry name" value="Tudor-knot"/>
    <property type="match status" value="1"/>
</dbReference>
<dbReference type="GO" id="GO:0004402">
    <property type="term" value="F:histone acetyltransferase activity"/>
    <property type="evidence" value="ECO:0007669"/>
    <property type="project" value="InterPro"/>
</dbReference>
<dbReference type="AlphaFoldDB" id="U6L312"/>
<evidence type="ECO:0000256" key="4">
    <source>
        <dbReference type="ARBA" id="ARBA00022771"/>
    </source>
</evidence>
<dbReference type="InterPro" id="IPR050603">
    <property type="entry name" value="MYST_HAT"/>
</dbReference>
<dbReference type="GO" id="GO:0003682">
    <property type="term" value="F:chromatin binding"/>
    <property type="evidence" value="ECO:0007669"/>
    <property type="project" value="TreeGrafter"/>
</dbReference>
<dbReference type="Gene3D" id="3.30.60.60">
    <property type="entry name" value="N-acetyl transferase-like"/>
    <property type="match status" value="1"/>
</dbReference>
<dbReference type="OrthoDB" id="787137at2759"/>
<reference evidence="11" key="1">
    <citation type="submission" date="2013-10" db="EMBL/GenBank/DDBJ databases">
        <title>Genomic analysis of the causative agents of coccidiosis in chickens.</title>
        <authorList>
            <person name="Reid A.J."/>
            <person name="Blake D."/>
            <person name="Billington K."/>
            <person name="Browne H."/>
            <person name="Dunn M."/>
            <person name="Hung S."/>
            <person name="Kawahara F."/>
            <person name="Miranda-Saavedra D."/>
            <person name="Mourier T."/>
            <person name="Nagra H."/>
            <person name="Otto T.D."/>
            <person name="Rawlings N."/>
            <person name="Sanchez A."/>
            <person name="Sanders M."/>
            <person name="Subramaniam C."/>
            <person name="Tay Y."/>
            <person name="Dear P."/>
            <person name="Doerig C."/>
            <person name="Gruber A."/>
            <person name="Parkinson J."/>
            <person name="Shirley M."/>
            <person name="Wan K.L."/>
            <person name="Berriman M."/>
            <person name="Tomley F."/>
            <person name="Pain A."/>
        </authorList>
    </citation>
    <scope>NUCLEOTIDE SEQUENCE [LARGE SCALE GENOMIC DNA]</scope>
    <source>
        <strain evidence="11">Houghton</strain>
    </source>
</reference>
<dbReference type="Pfam" id="PF01853">
    <property type="entry name" value="MOZ_SAS"/>
    <property type="match status" value="1"/>
</dbReference>
<keyword evidence="5" id="KW-0862">Zinc</keyword>
<dbReference type="GO" id="GO:0006357">
    <property type="term" value="P:regulation of transcription by RNA polymerase II"/>
    <property type="evidence" value="ECO:0007669"/>
    <property type="project" value="TreeGrafter"/>
</dbReference>
<dbReference type="PROSITE" id="PS51726">
    <property type="entry name" value="MYST_HAT"/>
    <property type="match status" value="1"/>
</dbReference>
<dbReference type="OMA" id="QFDVEPF"/>
<dbReference type="SUPFAM" id="SSF54160">
    <property type="entry name" value="Chromo domain-like"/>
    <property type="match status" value="1"/>
</dbReference>
<dbReference type="GO" id="GO:0003712">
    <property type="term" value="F:transcription coregulator activity"/>
    <property type="evidence" value="ECO:0007669"/>
    <property type="project" value="TreeGrafter"/>
</dbReference>
<feature type="compositionally biased region" description="Low complexity" evidence="9">
    <location>
        <begin position="74"/>
        <end position="90"/>
    </location>
</feature>
<dbReference type="GO" id="GO:0005634">
    <property type="term" value="C:nucleus"/>
    <property type="evidence" value="ECO:0007669"/>
    <property type="project" value="UniProtKB-SubCell"/>
</dbReference>
<organism evidence="11 12">
    <name type="scientific">Eimeria tenella</name>
    <name type="common">Coccidian parasite</name>
    <dbReference type="NCBI Taxonomy" id="5802"/>
    <lineage>
        <taxon>Eukaryota</taxon>
        <taxon>Sar</taxon>
        <taxon>Alveolata</taxon>
        <taxon>Apicomplexa</taxon>
        <taxon>Conoidasida</taxon>
        <taxon>Coccidia</taxon>
        <taxon>Eucoccidiorida</taxon>
        <taxon>Eimeriorina</taxon>
        <taxon>Eimeriidae</taxon>
        <taxon>Eimeria</taxon>
    </lineage>
</organism>
<keyword evidence="3" id="KW-0479">Metal-binding</keyword>